<reference evidence="5 6" key="1">
    <citation type="submission" date="2016-04" db="EMBL/GenBank/DDBJ databases">
        <title>Deep-sea bacteria in the southern Pacific.</title>
        <authorList>
            <person name="Tang K."/>
        </authorList>
    </citation>
    <scope>NUCLEOTIDE SEQUENCE [LARGE SCALE GENOMIC DNA]</scope>
    <source>
        <strain evidence="5 6">JLT2014</strain>
    </source>
</reference>
<gene>
    <name evidence="5" type="ORF">Ga0080574_TMP1034</name>
</gene>
<dbReference type="SUPFAM" id="SSF53335">
    <property type="entry name" value="S-adenosyl-L-methionine-dependent methyltransferases"/>
    <property type="match status" value="1"/>
</dbReference>
<feature type="domain" description="Methyltransferase type 11" evidence="4">
    <location>
        <begin position="43"/>
        <end position="138"/>
    </location>
</feature>
<proteinExistence type="inferred from homology"/>
<evidence type="ECO:0000256" key="3">
    <source>
        <dbReference type="ARBA" id="ARBA00022679"/>
    </source>
</evidence>
<sequence length="259" mass="28627">MICEAAERFEGLAETYALHRPGYPVAAFSDLATQVDSPARIAVDVGAGPGNSTRALRAALPQDWLVMAVEPGRDMRRVLARSFRDEPRVQVDEGAAEALPLPNGSAGLLTACAAFHWFDRAAFFTEAARVLAPGGVLALLRNRRVPCPLVAAFDAYVAEQSVEVSDFQARERSKEPTVRDLGALEAFRSGKSRTYSWQQEMEAHGLIDLYLTRATVWALVRRMGLGRVLEDLRALCEIHGGAGRFTLEWETTVKWTRRR</sequence>
<dbReference type="PANTHER" id="PTHR44942">
    <property type="entry name" value="METHYLTRANSF_11 DOMAIN-CONTAINING PROTEIN"/>
    <property type="match status" value="1"/>
</dbReference>
<organism evidence="5 6">
    <name type="scientific">Salipiger abyssi</name>
    <dbReference type="NCBI Taxonomy" id="1250539"/>
    <lineage>
        <taxon>Bacteria</taxon>
        <taxon>Pseudomonadati</taxon>
        <taxon>Pseudomonadota</taxon>
        <taxon>Alphaproteobacteria</taxon>
        <taxon>Rhodobacterales</taxon>
        <taxon>Roseobacteraceae</taxon>
        <taxon>Salipiger</taxon>
    </lineage>
</organism>
<dbReference type="Gene3D" id="3.40.50.150">
    <property type="entry name" value="Vaccinia Virus protein VP39"/>
    <property type="match status" value="1"/>
</dbReference>
<dbReference type="GO" id="GO:0032259">
    <property type="term" value="P:methylation"/>
    <property type="evidence" value="ECO:0007669"/>
    <property type="project" value="UniProtKB-KW"/>
</dbReference>
<dbReference type="AlphaFoldDB" id="A0A1P8UPU3"/>
<dbReference type="GO" id="GO:0008757">
    <property type="term" value="F:S-adenosylmethionine-dependent methyltransferase activity"/>
    <property type="evidence" value="ECO:0007669"/>
    <property type="project" value="InterPro"/>
</dbReference>
<accession>A0A1P8UPU3</accession>
<dbReference type="KEGG" id="paby:Ga0080574_TMP1034"/>
<dbReference type="Pfam" id="PF08241">
    <property type="entry name" value="Methyltransf_11"/>
    <property type="match status" value="1"/>
</dbReference>
<keyword evidence="6" id="KW-1185">Reference proteome</keyword>
<dbReference type="Proteomes" id="UP000187059">
    <property type="component" value="Chromosome"/>
</dbReference>
<dbReference type="STRING" id="1250539.Ga0080574_TMP1034"/>
<evidence type="ECO:0000259" key="4">
    <source>
        <dbReference type="Pfam" id="PF08241"/>
    </source>
</evidence>
<dbReference type="PANTHER" id="PTHR44942:SF4">
    <property type="entry name" value="METHYLTRANSFERASE TYPE 11 DOMAIN-CONTAINING PROTEIN"/>
    <property type="match status" value="1"/>
</dbReference>
<dbReference type="InterPro" id="IPR051052">
    <property type="entry name" value="Diverse_substrate_MTase"/>
</dbReference>
<evidence type="ECO:0000256" key="1">
    <source>
        <dbReference type="ARBA" id="ARBA00008361"/>
    </source>
</evidence>
<dbReference type="InterPro" id="IPR029063">
    <property type="entry name" value="SAM-dependent_MTases_sf"/>
</dbReference>
<protein>
    <submittedName>
        <fullName evidence="5">Methyltransferase family protein</fullName>
    </submittedName>
</protein>
<dbReference type="RefSeq" id="WP_076695827.1">
    <property type="nucleotide sequence ID" value="NZ_CP015093.1"/>
</dbReference>
<name>A0A1P8UPU3_9RHOB</name>
<evidence type="ECO:0000256" key="2">
    <source>
        <dbReference type="ARBA" id="ARBA00022603"/>
    </source>
</evidence>
<keyword evidence="3 5" id="KW-0808">Transferase</keyword>
<evidence type="ECO:0000313" key="6">
    <source>
        <dbReference type="Proteomes" id="UP000187059"/>
    </source>
</evidence>
<dbReference type="EMBL" id="CP015093">
    <property type="protein sequence ID" value="APZ51368.1"/>
    <property type="molecule type" value="Genomic_DNA"/>
</dbReference>
<dbReference type="InterPro" id="IPR013216">
    <property type="entry name" value="Methyltransf_11"/>
</dbReference>
<evidence type="ECO:0000313" key="5">
    <source>
        <dbReference type="EMBL" id="APZ51368.1"/>
    </source>
</evidence>
<dbReference type="CDD" id="cd02440">
    <property type="entry name" value="AdoMet_MTases"/>
    <property type="match status" value="1"/>
</dbReference>
<keyword evidence="2 5" id="KW-0489">Methyltransferase</keyword>
<comment type="similarity">
    <text evidence="1">Belongs to the methyltransferase superfamily.</text>
</comment>